<dbReference type="AlphaFoldDB" id="B0K779"/>
<dbReference type="InterPro" id="IPR041522">
    <property type="entry name" value="CdaR_GGDEF"/>
</dbReference>
<dbReference type="STRING" id="340099.Teth39_0562"/>
<dbReference type="Pfam" id="PF17853">
    <property type="entry name" value="GGDEF_2"/>
    <property type="match status" value="1"/>
</dbReference>
<name>B0K779_THEP3</name>
<feature type="domain" description="PucR C-terminal helix-turn-helix" evidence="2">
    <location>
        <begin position="284"/>
        <end position="337"/>
    </location>
</feature>
<reference evidence="5" key="1">
    <citation type="submission" date="2008-01" db="EMBL/GenBank/DDBJ databases">
        <title>Complete sequence of Thermoanaerobacter pseudethanolicus 39E.</title>
        <authorList>
            <person name="Copeland A."/>
            <person name="Lucas S."/>
            <person name="Lapidus A."/>
            <person name="Barry K."/>
            <person name="Glavina del Rio T."/>
            <person name="Dalin E."/>
            <person name="Tice H."/>
            <person name="Pitluck S."/>
            <person name="Bruce D."/>
            <person name="Goodwin L."/>
            <person name="Saunders E."/>
            <person name="Brettin T."/>
            <person name="Detter J.C."/>
            <person name="Han C."/>
            <person name="Schmutz J."/>
            <person name="Larimer F."/>
            <person name="Land M."/>
            <person name="Hauser L."/>
            <person name="Kyrpides N."/>
            <person name="Lykidis A."/>
            <person name="Hemme C."/>
            <person name="Fields M.W."/>
            <person name="He Z."/>
            <person name="Zhou J."/>
            <person name="Richardson P."/>
        </authorList>
    </citation>
    <scope>NUCLEOTIDE SEQUENCE [LARGE SCALE GENOMIC DNA]</scope>
    <source>
        <strain evidence="5">ATCC 33223 / DSM 2355 / 39E</strain>
    </source>
</reference>
<feature type="domain" description="CdaR GGDEF-like" evidence="3">
    <location>
        <begin position="128"/>
        <end position="233"/>
    </location>
</feature>
<evidence type="ECO:0000259" key="3">
    <source>
        <dbReference type="Pfam" id="PF17853"/>
    </source>
</evidence>
<dbReference type="InterPro" id="IPR042070">
    <property type="entry name" value="PucR_C-HTH_sf"/>
</dbReference>
<organism evidence="4 5">
    <name type="scientific">Thermoanaerobacter pseudethanolicus (strain ATCC 33223 / 39E)</name>
    <name type="common">Clostridium thermohydrosulfuricum</name>
    <dbReference type="NCBI Taxonomy" id="340099"/>
    <lineage>
        <taxon>Bacteria</taxon>
        <taxon>Bacillati</taxon>
        <taxon>Bacillota</taxon>
        <taxon>Clostridia</taxon>
        <taxon>Thermoanaerobacterales</taxon>
        <taxon>Thermoanaerobacteraceae</taxon>
        <taxon>Thermoanaerobacter</taxon>
    </lineage>
</organism>
<comment type="similarity">
    <text evidence="1">Belongs to the CdaR family.</text>
</comment>
<proteinExistence type="inferred from homology"/>
<dbReference type="HOGENOM" id="CLU_058212_1_0_9"/>
<dbReference type="Proteomes" id="UP000002156">
    <property type="component" value="Chromosome"/>
</dbReference>
<dbReference type="EMBL" id="CP000924">
    <property type="protein sequence ID" value="ABY94226.1"/>
    <property type="molecule type" value="Genomic_DNA"/>
</dbReference>
<evidence type="ECO:0000313" key="5">
    <source>
        <dbReference type="Proteomes" id="UP000002156"/>
    </source>
</evidence>
<dbReference type="KEGG" id="tpd:Teth39_0562"/>
<evidence type="ECO:0000259" key="2">
    <source>
        <dbReference type="Pfam" id="PF13556"/>
    </source>
</evidence>
<dbReference type="InterPro" id="IPR009057">
    <property type="entry name" value="Homeodomain-like_sf"/>
</dbReference>
<dbReference type="SUPFAM" id="SSF46689">
    <property type="entry name" value="Homeodomain-like"/>
    <property type="match status" value="1"/>
</dbReference>
<dbReference type="InterPro" id="IPR025736">
    <property type="entry name" value="PucR_C-HTH_dom"/>
</dbReference>
<evidence type="ECO:0000313" key="4">
    <source>
        <dbReference type="EMBL" id="ABY94226.1"/>
    </source>
</evidence>
<protein>
    <submittedName>
        <fullName evidence="4">Transcriptional regulator, CdaR</fullName>
    </submittedName>
</protein>
<dbReference type="PANTHER" id="PTHR33744">
    <property type="entry name" value="CARBOHYDRATE DIACID REGULATOR"/>
    <property type="match status" value="1"/>
</dbReference>
<dbReference type="eggNOG" id="COG3835">
    <property type="taxonomic scope" value="Bacteria"/>
</dbReference>
<dbReference type="Pfam" id="PF13556">
    <property type="entry name" value="HTH_30"/>
    <property type="match status" value="1"/>
</dbReference>
<evidence type="ECO:0000256" key="1">
    <source>
        <dbReference type="ARBA" id="ARBA00006754"/>
    </source>
</evidence>
<keyword evidence="5" id="KW-1185">Reference proteome</keyword>
<sequence length="350" mass="41206">MIGYDLIKKVAYDIQKNLQMPLYIIDKSGNLIYGNKDFFEKKAGFLEIKVEYIDEKDIYEVGEFICYNIFYNNVLFFTIALERKDEQSKKVLYLISLIFEQLLQKYNREEFLIEALTGKLSVNLVSYYAEKYKINKNVKYTVAIVESNNEIDDAIKIITNIFDKGNLYTVKFDDKRFVTIFSYKGNNSLIELYKTMKDMIESEGYMKVKIASSSSFVPIENIHIAYREAETALLIGQKLEDEKGIYIYEDYSFPEILWGIDIEKVNNFIKKRNIDFGIFKDEELIQTLNAFFRNSLNLSETARELYIHRNTLVYRLDKIFKMTGLDAKNFDDAVLLKTIMILTKLYNIPR</sequence>
<gene>
    <name evidence="4" type="ordered locus">Teth39_0562</name>
</gene>
<accession>B0K779</accession>
<dbReference type="Gene3D" id="1.10.10.2840">
    <property type="entry name" value="PucR C-terminal helix-turn-helix domain"/>
    <property type="match status" value="1"/>
</dbReference>
<dbReference type="InterPro" id="IPR051448">
    <property type="entry name" value="CdaR-like_regulators"/>
</dbReference>
<dbReference type="PANTHER" id="PTHR33744:SF15">
    <property type="entry name" value="CARBOHYDRATE DIACID REGULATOR"/>
    <property type="match status" value="1"/>
</dbReference>
<dbReference type="RefSeq" id="WP_009052769.1">
    <property type="nucleotide sequence ID" value="NC_010321.1"/>
</dbReference>